<dbReference type="AlphaFoldDB" id="A0A202BZR1"/>
<keyword evidence="2" id="KW-1185">Reference proteome</keyword>
<sequence>MRNLMIKYIIKINTINQIIKIAAFKILLELLSIFSVKIAKTPTKDRKINNIIDTKINRKLMIMFFI</sequence>
<dbReference type="Proteomes" id="UP000196355">
    <property type="component" value="Unassembled WGS sequence"/>
</dbReference>
<name>A0A202BZR1_9FLAO</name>
<comment type="caution">
    <text evidence="1">The sequence shown here is derived from an EMBL/GenBank/DDBJ whole genome shotgun (WGS) entry which is preliminary data.</text>
</comment>
<accession>A0A202BZR1</accession>
<evidence type="ECO:0000313" key="2">
    <source>
        <dbReference type="Proteomes" id="UP000196355"/>
    </source>
</evidence>
<proteinExistence type="predicted"/>
<protein>
    <submittedName>
        <fullName evidence="1">Uncharacterized protein</fullName>
    </submittedName>
</protein>
<gene>
    <name evidence="1" type="ORF">B0E34_11645</name>
</gene>
<evidence type="ECO:0000313" key="1">
    <source>
        <dbReference type="EMBL" id="OVE56968.1"/>
    </source>
</evidence>
<organism evidence="1 2">
    <name type="scientific">Chryseobacterium mucoviscidosis</name>
    <dbReference type="NCBI Taxonomy" id="1945581"/>
    <lineage>
        <taxon>Bacteria</taxon>
        <taxon>Pseudomonadati</taxon>
        <taxon>Bacteroidota</taxon>
        <taxon>Flavobacteriia</taxon>
        <taxon>Flavobacteriales</taxon>
        <taxon>Weeksellaceae</taxon>
        <taxon>Chryseobacterium group</taxon>
        <taxon>Chryseobacterium</taxon>
    </lineage>
</organism>
<dbReference type="EMBL" id="MVAG01000119">
    <property type="protein sequence ID" value="OVE56968.1"/>
    <property type="molecule type" value="Genomic_DNA"/>
</dbReference>
<reference evidence="2" key="1">
    <citation type="submission" date="2017-02" db="EMBL/GenBank/DDBJ databases">
        <authorList>
            <person name="Tetz G."/>
            <person name="Tetz V."/>
        </authorList>
    </citation>
    <scope>NUCLEOTIDE SEQUENCE [LARGE SCALE GENOMIC DNA]</scope>
    <source>
        <strain evidence="2">VT16-26</strain>
    </source>
</reference>